<keyword evidence="2" id="KW-1185">Reference proteome</keyword>
<dbReference type="AlphaFoldDB" id="A0A9D4IAB6"/>
<sequence>MTTYAADFTFERFLSRVYPHVHLECALVSEPTMALLALKRDVTVVMDTHVLPVVACIME</sequence>
<comment type="caution">
    <text evidence="1">The sequence shown here is derived from an EMBL/GenBank/DDBJ whole genome shotgun (WGS) entry which is preliminary data.</text>
</comment>
<name>A0A9D4IAB6_DREPO</name>
<gene>
    <name evidence="1" type="ORF">DPMN_188733</name>
</gene>
<reference evidence="1" key="1">
    <citation type="journal article" date="2019" name="bioRxiv">
        <title>The Genome of the Zebra Mussel, Dreissena polymorpha: A Resource for Invasive Species Research.</title>
        <authorList>
            <person name="McCartney M.A."/>
            <person name="Auch B."/>
            <person name="Kono T."/>
            <person name="Mallez S."/>
            <person name="Zhang Y."/>
            <person name="Obille A."/>
            <person name="Becker A."/>
            <person name="Abrahante J.E."/>
            <person name="Garbe J."/>
            <person name="Badalamenti J.P."/>
            <person name="Herman A."/>
            <person name="Mangelson H."/>
            <person name="Liachko I."/>
            <person name="Sullivan S."/>
            <person name="Sone E.D."/>
            <person name="Koren S."/>
            <person name="Silverstein K.A.T."/>
            <person name="Beckman K.B."/>
            <person name="Gohl D.M."/>
        </authorList>
    </citation>
    <scope>NUCLEOTIDE SEQUENCE</scope>
    <source>
        <strain evidence="1">Duluth1</strain>
        <tissue evidence="1">Whole animal</tissue>
    </source>
</reference>
<dbReference type="Proteomes" id="UP000828390">
    <property type="component" value="Unassembled WGS sequence"/>
</dbReference>
<evidence type="ECO:0000313" key="2">
    <source>
        <dbReference type="Proteomes" id="UP000828390"/>
    </source>
</evidence>
<organism evidence="1 2">
    <name type="scientific">Dreissena polymorpha</name>
    <name type="common">Zebra mussel</name>
    <name type="synonym">Mytilus polymorpha</name>
    <dbReference type="NCBI Taxonomy" id="45954"/>
    <lineage>
        <taxon>Eukaryota</taxon>
        <taxon>Metazoa</taxon>
        <taxon>Spiralia</taxon>
        <taxon>Lophotrochozoa</taxon>
        <taxon>Mollusca</taxon>
        <taxon>Bivalvia</taxon>
        <taxon>Autobranchia</taxon>
        <taxon>Heteroconchia</taxon>
        <taxon>Euheterodonta</taxon>
        <taxon>Imparidentia</taxon>
        <taxon>Neoheterodontei</taxon>
        <taxon>Myida</taxon>
        <taxon>Dreissenoidea</taxon>
        <taxon>Dreissenidae</taxon>
        <taxon>Dreissena</taxon>
    </lineage>
</organism>
<proteinExistence type="predicted"/>
<accession>A0A9D4IAB6</accession>
<evidence type="ECO:0000313" key="1">
    <source>
        <dbReference type="EMBL" id="KAH3754074.1"/>
    </source>
</evidence>
<reference evidence="1" key="2">
    <citation type="submission" date="2020-11" db="EMBL/GenBank/DDBJ databases">
        <authorList>
            <person name="McCartney M.A."/>
            <person name="Auch B."/>
            <person name="Kono T."/>
            <person name="Mallez S."/>
            <person name="Becker A."/>
            <person name="Gohl D.M."/>
            <person name="Silverstein K.A.T."/>
            <person name="Koren S."/>
            <person name="Bechman K.B."/>
            <person name="Herman A."/>
            <person name="Abrahante J.E."/>
            <person name="Garbe J."/>
        </authorList>
    </citation>
    <scope>NUCLEOTIDE SEQUENCE</scope>
    <source>
        <strain evidence="1">Duluth1</strain>
        <tissue evidence="1">Whole animal</tissue>
    </source>
</reference>
<dbReference type="EMBL" id="JAIWYP010000010">
    <property type="protein sequence ID" value="KAH3754074.1"/>
    <property type="molecule type" value="Genomic_DNA"/>
</dbReference>
<protein>
    <submittedName>
        <fullName evidence="1">Uncharacterized protein</fullName>
    </submittedName>
</protein>